<dbReference type="Pfam" id="PF02321">
    <property type="entry name" value="OEP"/>
    <property type="match status" value="2"/>
</dbReference>
<organism evidence="3 4">
    <name type="scientific">Bacterioplanoides pacificum</name>
    <dbReference type="NCBI Taxonomy" id="1171596"/>
    <lineage>
        <taxon>Bacteria</taxon>
        <taxon>Pseudomonadati</taxon>
        <taxon>Pseudomonadota</taxon>
        <taxon>Gammaproteobacteria</taxon>
        <taxon>Oceanospirillales</taxon>
        <taxon>Oceanospirillaceae</taxon>
        <taxon>Bacterioplanoides</taxon>
    </lineage>
</organism>
<dbReference type="RefSeq" id="WP_376866067.1">
    <property type="nucleotide sequence ID" value="NZ_JBHRYB010000005.1"/>
</dbReference>
<dbReference type="PANTHER" id="PTHR30203:SF33">
    <property type="entry name" value="BLR4455 PROTEIN"/>
    <property type="match status" value="1"/>
</dbReference>
<dbReference type="InterPro" id="IPR003423">
    <property type="entry name" value="OMP_efflux"/>
</dbReference>
<dbReference type="Gene3D" id="2.20.200.10">
    <property type="entry name" value="Outer membrane efflux proteins (OEP)"/>
    <property type="match status" value="1"/>
</dbReference>
<dbReference type="SUPFAM" id="SSF56954">
    <property type="entry name" value="Outer membrane efflux proteins (OEP)"/>
    <property type="match status" value="1"/>
</dbReference>
<comment type="subcellular location">
    <subcellularLocation>
        <location evidence="2">Cell outer membrane</location>
        <topology evidence="2">Lipid-anchor</topology>
    </subcellularLocation>
</comment>
<dbReference type="Proteomes" id="UP001595722">
    <property type="component" value="Unassembled WGS sequence"/>
</dbReference>
<evidence type="ECO:0000313" key="3">
    <source>
        <dbReference type="EMBL" id="MFC3680193.1"/>
    </source>
</evidence>
<dbReference type="PANTHER" id="PTHR30203">
    <property type="entry name" value="OUTER MEMBRANE CATION EFFLUX PROTEIN"/>
    <property type="match status" value="1"/>
</dbReference>
<dbReference type="Gene3D" id="1.20.1600.10">
    <property type="entry name" value="Outer membrane efflux proteins (OEP)"/>
    <property type="match status" value="1"/>
</dbReference>
<reference evidence="4" key="1">
    <citation type="journal article" date="2019" name="Int. J. Syst. Evol. Microbiol.">
        <title>The Global Catalogue of Microorganisms (GCM) 10K type strain sequencing project: providing services to taxonomists for standard genome sequencing and annotation.</title>
        <authorList>
            <consortium name="The Broad Institute Genomics Platform"/>
            <consortium name="The Broad Institute Genome Sequencing Center for Infectious Disease"/>
            <person name="Wu L."/>
            <person name="Ma J."/>
        </authorList>
    </citation>
    <scope>NUCLEOTIDE SEQUENCE [LARGE SCALE GENOMIC DNA]</scope>
    <source>
        <strain evidence="4">KCTC 42424</strain>
    </source>
</reference>
<evidence type="ECO:0000256" key="1">
    <source>
        <dbReference type="ARBA" id="ARBA00007613"/>
    </source>
</evidence>
<comment type="similarity">
    <text evidence="1 2">Belongs to the outer membrane factor (OMF) (TC 1.B.17) family.</text>
</comment>
<gene>
    <name evidence="3" type="ORF">ACFOMG_08780</name>
</gene>
<keyword evidence="2" id="KW-1134">Transmembrane beta strand</keyword>
<dbReference type="EMBL" id="JBHRYB010000005">
    <property type="protein sequence ID" value="MFC3680193.1"/>
    <property type="molecule type" value="Genomic_DNA"/>
</dbReference>
<evidence type="ECO:0000256" key="2">
    <source>
        <dbReference type="RuleBase" id="RU362097"/>
    </source>
</evidence>
<keyword evidence="2" id="KW-0472">Membrane</keyword>
<keyword evidence="2" id="KW-0812">Transmembrane</keyword>
<dbReference type="InterPro" id="IPR010131">
    <property type="entry name" value="MdtP/NodT-like"/>
</dbReference>
<name>A0ABV7VRP2_9GAMM</name>
<proteinExistence type="inferred from homology"/>
<keyword evidence="2" id="KW-0564">Palmitate</keyword>
<sequence length="466" mass="51080">MAVVPLLSACSSLQPLSPPPPADNPLLTALATEQALNPADSTPSGWWQNFADAQLNQLVDNALRHNYSLQASLARLQSSAALMRQQDSDLYPSVDLNAGKSRSWRRDSTSDQWSAGLTASYELDFWGALAASRDQAGFNLYSSQAAARLQANTVAAQVAGAWFGYVKEQRQLVLLEQQQQRIDAGLTVINARFQRGRAQVSDVWQQQTLLESINSDVIQSRASRDIYYQQLQLWLGDSAPVAGQDGAQLPDIHDAHSQVTLAAVSQRPDVQRAWYEVQAAYAGVAVAEAARYPRFTLSASYTGQAPQLEDVFDNWMANLAANLVLPLIDGGQRRAQLDARQATLDATLAEYQQSLLAAAQEVQQQLVREREQQALAGSLNRRLLLARKNEAFQSSRYAKGVGDFLSLLTAQREVLALERQLLANQFSAVQTRIALYQAVSHGRFSATETAVNTFSSAAQTQDNSDL</sequence>
<dbReference type="NCBIfam" id="TIGR01845">
    <property type="entry name" value="outer_NodT"/>
    <property type="match status" value="1"/>
</dbReference>
<keyword evidence="4" id="KW-1185">Reference proteome</keyword>
<keyword evidence="2" id="KW-0449">Lipoprotein</keyword>
<comment type="caution">
    <text evidence="3">The sequence shown here is derived from an EMBL/GenBank/DDBJ whole genome shotgun (WGS) entry which is preliminary data.</text>
</comment>
<accession>A0ABV7VRP2</accession>
<evidence type="ECO:0000313" key="4">
    <source>
        <dbReference type="Proteomes" id="UP001595722"/>
    </source>
</evidence>
<protein>
    <submittedName>
        <fullName evidence="3">Efflux transporter outer membrane subunit</fullName>
    </submittedName>
</protein>